<protein>
    <recommendedName>
        <fullName evidence="11">C2H2-type domain-containing protein</fullName>
    </recommendedName>
</protein>
<dbReference type="OrthoDB" id="6598273at2759"/>
<dbReference type="AlphaFoldDB" id="A0A482XJS5"/>
<gene>
    <name evidence="12" type="ORF">LSTR_LSTR013145</name>
</gene>
<keyword evidence="6" id="KW-0805">Transcription regulation</keyword>
<name>A0A482XJS5_LAOST</name>
<dbReference type="PANTHER" id="PTHR23226">
    <property type="entry name" value="ZINC FINGER AND SCAN DOMAIN-CONTAINING"/>
    <property type="match status" value="1"/>
</dbReference>
<dbReference type="InParanoid" id="A0A482XJS5"/>
<feature type="domain" description="C2H2-type" evidence="11">
    <location>
        <begin position="113"/>
        <end position="142"/>
    </location>
</feature>
<dbReference type="Proteomes" id="UP000291343">
    <property type="component" value="Unassembled WGS sequence"/>
</dbReference>
<dbReference type="EMBL" id="QKKF02006465">
    <property type="protein sequence ID" value="RZF46335.1"/>
    <property type="molecule type" value="Genomic_DNA"/>
</dbReference>
<keyword evidence="8" id="KW-0804">Transcription</keyword>
<dbReference type="Pfam" id="PF13912">
    <property type="entry name" value="zf-C2H2_6"/>
    <property type="match status" value="1"/>
</dbReference>
<dbReference type="FunFam" id="3.30.160.60:FF:000646">
    <property type="entry name" value="Myeloid zinc finger 1"/>
    <property type="match status" value="1"/>
</dbReference>
<dbReference type="InterPro" id="IPR013087">
    <property type="entry name" value="Znf_C2H2_type"/>
</dbReference>
<dbReference type="SMART" id="SM00355">
    <property type="entry name" value="ZnF_C2H2"/>
    <property type="match status" value="6"/>
</dbReference>
<feature type="domain" description="C2H2-type" evidence="11">
    <location>
        <begin position="206"/>
        <end position="229"/>
    </location>
</feature>
<dbReference type="PROSITE" id="PS00028">
    <property type="entry name" value="ZINC_FINGER_C2H2_1"/>
    <property type="match status" value="6"/>
</dbReference>
<keyword evidence="9" id="KW-0539">Nucleus</keyword>
<comment type="subcellular location">
    <subcellularLocation>
        <location evidence="1">Nucleus</location>
    </subcellularLocation>
</comment>
<feature type="domain" description="C2H2-type" evidence="11">
    <location>
        <begin position="178"/>
        <end position="200"/>
    </location>
</feature>
<dbReference type="Pfam" id="PF00096">
    <property type="entry name" value="zf-C2H2"/>
    <property type="match status" value="4"/>
</dbReference>
<sequence>MDSYFSSLNLEKNMHYDDTEGIGSLASVFVPKIEMADNEQDSSCAPPSVAASDMNSTVSNEAFHTDPDNPDCEGDRKPKQVYTCHVCNKNFNWKGNLITHMRCHSGEEERPRYPCHICFKVFNWKSNLKTHLNRLHYAGDQPPAKYKCQHCAKEFTWKNSLTTHVQVMHAGHSPPPTLSCEVCNKQFRWKSNLNTHMEAHRRVAKLACPVCGRLFNWKSNLKAHMNSAHLYPPGAKHRCTVCDKLFNTKASLQKHVDTIHNESVCSNWREEFQRIEAHKTYLRNAMQQKILTKLIIISIEHER</sequence>
<dbReference type="GO" id="GO:0008270">
    <property type="term" value="F:zinc ion binding"/>
    <property type="evidence" value="ECO:0007669"/>
    <property type="project" value="UniProtKB-KW"/>
</dbReference>
<evidence type="ECO:0000256" key="10">
    <source>
        <dbReference type="PROSITE-ProRule" id="PRU00042"/>
    </source>
</evidence>
<keyword evidence="13" id="KW-1185">Reference proteome</keyword>
<dbReference type="SMR" id="A0A482XJS5"/>
<keyword evidence="3" id="KW-0677">Repeat</keyword>
<accession>A0A482XJS5</accession>
<evidence type="ECO:0000256" key="9">
    <source>
        <dbReference type="ARBA" id="ARBA00023242"/>
    </source>
</evidence>
<evidence type="ECO:0000256" key="1">
    <source>
        <dbReference type="ARBA" id="ARBA00004123"/>
    </source>
</evidence>
<evidence type="ECO:0000256" key="7">
    <source>
        <dbReference type="ARBA" id="ARBA00023125"/>
    </source>
</evidence>
<evidence type="ECO:0000256" key="8">
    <source>
        <dbReference type="ARBA" id="ARBA00023163"/>
    </source>
</evidence>
<evidence type="ECO:0000256" key="4">
    <source>
        <dbReference type="ARBA" id="ARBA00022771"/>
    </source>
</evidence>
<dbReference type="SUPFAM" id="SSF57667">
    <property type="entry name" value="beta-beta-alpha zinc fingers"/>
    <property type="match status" value="4"/>
</dbReference>
<keyword evidence="4 10" id="KW-0863">Zinc-finger</keyword>
<keyword evidence="7" id="KW-0238">DNA-binding</keyword>
<organism evidence="12 13">
    <name type="scientific">Laodelphax striatellus</name>
    <name type="common">Small brown planthopper</name>
    <name type="synonym">Delphax striatella</name>
    <dbReference type="NCBI Taxonomy" id="195883"/>
    <lineage>
        <taxon>Eukaryota</taxon>
        <taxon>Metazoa</taxon>
        <taxon>Ecdysozoa</taxon>
        <taxon>Arthropoda</taxon>
        <taxon>Hexapoda</taxon>
        <taxon>Insecta</taxon>
        <taxon>Pterygota</taxon>
        <taxon>Neoptera</taxon>
        <taxon>Paraneoptera</taxon>
        <taxon>Hemiptera</taxon>
        <taxon>Auchenorrhyncha</taxon>
        <taxon>Fulgoroidea</taxon>
        <taxon>Delphacidae</taxon>
        <taxon>Criomorphinae</taxon>
        <taxon>Laodelphax</taxon>
    </lineage>
</organism>
<evidence type="ECO:0000313" key="12">
    <source>
        <dbReference type="EMBL" id="RZF46335.1"/>
    </source>
</evidence>
<dbReference type="PANTHER" id="PTHR23226:SF419">
    <property type="entry name" value="FI21258P1-RELATED"/>
    <property type="match status" value="1"/>
</dbReference>
<dbReference type="PROSITE" id="PS50157">
    <property type="entry name" value="ZINC_FINGER_C2H2_2"/>
    <property type="match status" value="6"/>
</dbReference>
<dbReference type="GO" id="GO:0000981">
    <property type="term" value="F:DNA-binding transcription factor activity, RNA polymerase II-specific"/>
    <property type="evidence" value="ECO:0007669"/>
    <property type="project" value="TreeGrafter"/>
</dbReference>
<dbReference type="GO" id="GO:0000978">
    <property type="term" value="F:RNA polymerase II cis-regulatory region sequence-specific DNA binding"/>
    <property type="evidence" value="ECO:0007669"/>
    <property type="project" value="TreeGrafter"/>
</dbReference>
<comment type="caution">
    <text evidence="12">The sequence shown here is derived from an EMBL/GenBank/DDBJ whole genome shotgun (WGS) entry which is preliminary data.</text>
</comment>
<dbReference type="Gene3D" id="3.30.160.60">
    <property type="entry name" value="Classic Zinc Finger"/>
    <property type="match status" value="6"/>
</dbReference>
<feature type="domain" description="C2H2-type" evidence="11">
    <location>
        <begin position="82"/>
        <end position="109"/>
    </location>
</feature>
<feature type="non-terminal residue" evidence="12">
    <location>
        <position position="303"/>
    </location>
</feature>
<keyword evidence="5" id="KW-0862">Zinc</keyword>
<evidence type="ECO:0000256" key="2">
    <source>
        <dbReference type="ARBA" id="ARBA00022723"/>
    </source>
</evidence>
<evidence type="ECO:0000256" key="6">
    <source>
        <dbReference type="ARBA" id="ARBA00023015"/>
    </source>
</evidence>
<evidence type="ECO:0000313" key="13">
    <source>
        <dbReference type="Proteomes" id="UP000291343"/>
    </source>
</evidence>
<feature type="domain" description="C2H2-type" evidence="11">
    <location>
        <begin position="237"/>
        <end position="260"/>
    </location>
</feature>
<keyword evidence="2" id="KW-0479">Metal-binding</keyword>
<proteinExistence type="predicted"/>
<dbReference type="FunFam" id="3.30.160.60:FF:000065">
    <property type="entry name" value="B-cell CLL/lymphoma 6, member B"/>
    <property type="match status" value="1"/>
</dbReference>
<dbReference type="STRING" id="195883.A0A482XJS5"/>
<dbReference type="InterPro" id="IPR036236">
    <property type="entry name" value="Znf_C2H2_sf"/>
</dbReference>
<dbReference type="GO" id="GO:0005634">
    <property type="term" value="C:nucleus"/>
    <property type="evidence" value="ECO:0007669"/>
    <property type="project" value="UniProtKB-SubCell"/>
</dbReference>
<evidence type="ECO:0000259" key="11">
    <source>
        <dbReference type="PROSITE" id="PS50157"/>
    </source>
</evidence>
<feature type="domain" description="C2H2-type" evidence="11">
    <location>
        <begin position="146"/>
        <end position="174"/>
    </location>
</feature>
<evidence type="ECO:0000256" key="5">
    <source>
        <dbReference type="ARBA" id="ARBA00022833"/>
    </source>
</evidence>
<evidence type="ECO:0000256" key="3">
    <source>
        <dbReference type="ARBA" id="ARBA00022737"/>
    </source>
</evidence>
<reference evidence="12 13" key="1">
    <citation type="journal article" date="2017" name="Gigascience">
        <title>Genome sequence of the small brown planthopper, Laodelphax striatellus.</title>
        <authorList>
            <person name="Zhu J."/>
            <person name="Jiang F."/>
            <person name="Wang X."/>
            <person name="Yang P."/>
            <person name="Bao Y."/>
            <person name="Zhao W."/>
            <person name="Wang W."/>
            <person name="Lu H."/>
            <person name="Wang Q."/>
            <person name="Cui N."/>
            <person name="Li J."/>
            <person name="Chen X."/>
            <person name="Luo L."/>
            <person name="Yu J."/>
            <person name="Kang L."/>
            <person name="Cui F."/>
        </authorList>
    </citation>
    <scope>NUCLEOTIDE SEQUENCE [LARGE SCALE GENOMIC DNA]</scope>
    <source>
        <strain evidence="12">Lst14</strain>
    </source>
</reference>